<keyword evidence="1" id="KW-0732">Signal</keyword>
<dbReference type="EMBL" id="JACWMS010000001">
    <property type="protein sequence ID" value="MBD1317981.1"/>
    <property type="molecule type" value="Genomic_DNA"/>
</dbReference>
<reference evidence="2 3" key="1">
    <citation type="submission" date="2020-09" db="EMBL/GenBank/DDBJ databases">
        <title>Novel species in genus Gordonia.</title>
        <authorList>
            <person name="Zhang G."/>
        </authorList>
    </citation>
    <scope>NUCLEOTIDE SEQUENCE [LARGE SCALE GENOMIC DNA]</scope>
    <source>
        <strain evidence="2 3">ON-33</strain>
    </source>
</reference>
<sequence>MSAAVAFASVAAAGAVLAAPANAALTEDLQVDNSALLGSVGENRYGAGCGYGVIATTDGSADPVQFTVTGTVPGSQSVTPKDNKAVYSWIPLLPGKYTITAKQGNSTKTTGELTVVQAVYTGSSCIIL</sequence>
<protein>
    <recommendedName>
        <fullName evidence="4">Carboxypeptidase regulatory-like domain-containing protein</fullName>
    </recommendedName>
</protein>
<proteinExistence type="predicted"/>
<evidence type="ECO:0008006" key="4">
    <source>
        <dbReference type="Google" id="ProtNLM"/>
    </source>
</evidence>
<feature type="signal peptide" evidence="1">
    <location>
        <begin position="1"/>
        <end position="23"/>
    </location>
</feature>
<comment type="caution">
    <text evidence="2">The sequence shown here is derived from an EMBL/GenBank/DDBJ whole genome shotgun (WGS) entry which is preliminary data.</text>
</comment>
<dbReference type="Proteomes" id="UP000602395">
    <property type="component" value="Unassembled WGS sequence"/>
</dbReference>
<feature type="chain" id="PRO_5046816017" description="Carboxypeptidase regulatory-like domain-containing protein" evidence="1">
    <location>
        <begin position="24"/>
        <end position="128"/>
    </location>
</feature>
<evidence type="ECO:0000313" key="3">
    <source>
        <dbReference type="Proteomes" id="UP000602395"/>
    </source>
</evidence>
<evidence type="ECO:0000256" key="1">
    <source>
        <dbReference type="SAM" id="SignalP"/>
    </source>
</evidence>
<gene>
    <name evidence="2" type="ORF">IDF66_00150</name>
</gene>
<dbReference type="RefSeq" id="WP_190265337.1">
    <property type="nucleotide sequence ID" value="NZ_BAABAD010000003.1"/>
</dbReference>
<accession>A0ABR7W563</accession>
<organism evidence="2 3">
    <name type="scientific">Gordonia hankookensis</name>
    <dbReference type="NCBI Taxonomy" id="589403"/>
    <lineage>
        <taxon>Bacteria</taxon>
        <taxon>Bacillati</taxon>
        <taxon>Actinomycetota</taxon>
        <taxon>Actinomycetes</taxon>
        <taxon>Mycobacteriales</taxon>
        <taxon>Gordoniaceae</taxon>
        <taxon>Gordonia</taxon>
    </lineage>
</organism>
<evidence type="ECO:0000313" key="2">
    <source>
        <dbReference type="EMBL" id="MBD1317981.1"/>
    </source>
</evidence>
<keyword evidence="3" id="KW-1185">Reference proteome</keyword>
<name>A0ABR7W563_9ACTN</name>